<name>R8CMH7_BACCE</name>
<organism evidence="1 2">
    <name type="scientific">Bacillus cereus HuA3-9</name>
    <dbReference type="NCBI Taxonomy" id="1053205"/>
    <lineage>
        <taxon>Bacteria</taxon>
        <taxon>Bacillati</taxon>
        <taxon>Bacillota</taxon>
        <taxon>Bacilli</taxon>
        <taxon>Bacillales</taxon>
        <taxon>Bacillaceae</taxon>
        <taxon>Bacillus</taxon>
        <taxon>Bacillus cereus group</taxon>
    </lineage>
</organism>
<sequence>MMKYHAISPSFYFLAIFFFHKSHPFLAMYISSMYIHSPTKKFSDTALFLYLMCINSQYKKIPPTTKLRFFVKKPYFNIRDFLLNYQFIINYSLPNIISISTI</sequence>
<dbReference type="HOGENOM" id="CLU_2271650_0_0_9"/>
<evidence type="ECO:0000313" key="1">
    <source>
        <dbReference type="EMBL" id="EOO12802.1"/>
    </source>
</evidence>
<reference evidence="1 2" key="1">
    <citation type="submission" date="2012-12" db="EMBL/GenBank/DDBJ databases">
        <title>The Genome Sequence of Bacillus cereus HuA3-9.</title>
        <authorList>
            <consortium name="The Broad Institute Genome Sequencing Platform"/>
            <consortium name="The Broad Institute Genome Sequencing Center for Infectious Disease"/>
            <person name="Feldgarden M."/>
            <person name="Van der Auwera G.A."/>
            <person name="Mahillon J."/>
            <person name="Duprez V."/>
            <person name="Timmery S."/>
            <person name="Mattelet C."/>
            <person name="Dierick K."/>
            <person name="Sun M."/>
            <person name="Yu Z."/>
            <person name="Zhu L."/>
            <person name="Hu X."/>
            <person name="Shank E.B."/>
            <person name="Swiecicka I."/>
            <person name="Hansen B.M."/>
            <person name="Andrup L."/>
            <person name="Walker B."/>
            <person name="Young S.K."/>
            <person name="Zeng Q."/>
            <person name="Gargeya S."/>
            <person name="Fitzgerald M."/>
            <person name="Haas B."/>
            <person name="Abouelleil A."/>
            <person name="Alvarado L."/>
            <person name="Arachchi H.M."/>
            <person name="Berlin A.M."/>
            <person name="Chapman S.B."/>
            <person name="Dewar J."/>
            <person name="Goldberg J."/>
            <person name="Griggs A."/>
            <person name="Gujja S."/>
            <person name="Hansen M."/>
            <person name="Howarth C."/>
            <person name="Imamovic A."/>
            <person name="Larimer J."/>
            <person name="McCowan C."/>
            <person name="Murphy C."/>
            <person name="Neiman D."/>
            <person name="Pearson M."/>
            <person name="Priest M."/>
            <person name="Roberts A."/>
            <person name="Saif S."/>
            <person name="Shea T."/>
            <person name="Sisk P."/>
            <person name="Sykes S."/>
            <person name="Wortman J."/>
            <person name="Nusbaum C."/>
            <person name="Birren B."/>
        </authorList>
    </citation>
    <scope>NUCLEOTIDE SEQUENCE [LARGE SCALE GENOMIC DNA]</scope>
    <source>
        <strain evidence="1 2">HuA3-9</strain>
    </source>
</reference>
<dbReference type="EMBL" id="AHDZ01000047">
    <property type="protein sequence ID" value="EOO12802.1"/>
    <property type="molecule type" value="Genomic_DNA"/>
</dbReference>
<proteinExistence type="predicted"/>
<protein>
    <submittedName>
        <fullName evidence="1">Uncharacterized protein</fullName>
    </submittedName>
</protein>
<comment type="caution">
    <text evidence="1">The sequence shown here is derived from an EMBL/GenBank/DDBJ whole genome shotgun (WGS) entry which is preliminary data.</text>
</comment>
<accession>R8CMH7</accession>
<evidence type="ECO:0000313" key="2">
    <source>
        <dbReference type="Proteomes" id="UP000014003"/>
    </source>
</evidence>
<gene>
    <name evidence="1" type="ORF">IGA_04816</name>
</gene>
<dbReference type="AlphaFoldDB" id="R8CMH7"/>
<dbReference type="Proteomes" id="UP000014003">
    <property type="component" value="Unassembled WGS sequence"/>
</dbReference>